<comment type="caution">
    <text evidence="6">The sequence shown here is derived from an EMBL/GenBank/DDBJ whole genome shotgun (WGS) entry which is preliminary data.</text>
</comment>
<organism evidence="6 7">
    <name type="scientific">Neocallimastix californiae</name>
    <dbReference type="NCBI Taxonomy" id="1754190"/>
    <lineage>
        <taxon>Eukaryota</taxon>
        <taxon>Fungi</taxon>
        <taxon>Fungi incertae sedis</taxon>
        <taxon>Chytridiomycota</taxon>
        <taxon>Chytridiomycota incertae sedis</taxon>
        <taxon>Neocallimastigomycetes</taxon>
        <taxon>Neocallimastigales</taxon>
        <taxon>Neocallimastigaceae</taxon>
        <taxon>Neocallimastix</taxon>
    </lineage>
</organism>
<evidence type="ECO:0000313" key="7">
    <source>
        <dbReference type="Proteomes" id="UP000193920"/>
    </source>
</evidence>
<comment type="similarity">
    <text evidence="2 3">Belongs to the peptidase M14 family.</text>
</comment>
<name>A0A1Y2FPH8_9FUNG</name>
<comment type="cofactor">
    <cofactor evidence="1">
        <name>Zn(2+)</name>
        <dbReference type="ChEBI" id="CHEBI:29105"/>
    </cofactor>
</comment>
<sequence length="628" mass="72709">MIPNVLYKFNIINMTKAYSQFKLGMQPIQYSIKEKVWRRNGTHIDYYRNNYIRTKGKKKVVSKKCKANKQKNEEEESKSDNGSNEAPQNNKSPTNQASLNKGNNENINENTNNSDEIDALLKKLDIKKDKTEKPDKYEDSDEDSDNNNNNKNENNNNDNDDDNDEGNYIENEMNNDNSNDDIENEIRNEIKNIEEEIEQNDSENDNDDDLDIAYEDDNDEENSDDDNDDDINNKSKSIEDDTTSNENKNKNNGSDDSPNEDYEAEKNDEESKNETDKETTFYYSTLSFSAYTPYENDCVYFCYHYPYTYSDLQRYINSLIKEISPNIVKRQTLCKTIMGNDCDLLTITDFVNENKKMDKPYVLLTGRVHPGESNSSFIMEGLIDFLVSSHPKAIFLRQNIIFKIVPMLNPDGVILGSQRCNLAGLDLNRQWSENKVSPKTSPTIYWTKTLWNYIIDEKEGLGSKVLLYCDFHGHSRKKNIFLYGCELDKSEIVGDITEKTFPTQMNNHLNYFDIDSCKYVIEEYKKSTARVVGYQELKTYYSYTLECSFAGYENKFNKQEHYHPKHLKHIGASFIKSLYQFYNILESKKKISNNNSSTSLDNITTNTSSSSTIDLLSVNNNESNSLNN</sequence>
<keyword evidence="7" id="KW-1185">Reference proteome</keyword>
<dbReference type="PROSITE" id="PS52035">
    <property type="entry name" value="PEPTIDASE_M14"/>
    <property type="match status" value="1"/>
</dbReference>
<proteinExistence type="inferred from homology"/>
<feature type="region of interest" description="Disordered" evidence="4">
    <location>
        <begin position="197"/>
        <end position="277"/>
    </location>
</feature>
<feature type="region of interest" description="Disordered" evidence="4">
    <location>
        <begin position="57"/>
        <end position="115"/>
    </location>
</feature>
<dbReference type="Gene3D" id="3.40.630.10">
    <property type="entry name" value="Zn peptidases"/>
    <property type="match status" value="1"/>
</dbReference>
<dbReference type="GO" id="GO:0008270">
    <property type="term" value="F:zinc ion binding"/>
    <property type="evidence" value="ECO:0007669"/>
    <property type="project" value="InterPro"/>
</dbReference>
<reference evidence="6 7" key="1">
    <citation type="submission" date="2016-08" db="EMBL/GenBank/DDBJ databases">
        <title>A Parts List for Fungal Cellulosomes Revealed by Comparative Genomics.</title>
        <authorList>
            <consortium name="DOE Joint Genome Institute"/>
            <person name="Haitjema C.H."/>
            <person name="Gilmore S.P."/>
            <person name="Henske J.K."/>
            <person name="Solomon K.V."/>
            <person name="De Groot R."/>
            <person name="Kuo A."/>
            <person name="Mondo S.J."/>
            <person name="Salamov A.A."/>
            <person name="Labutti K."/>
            <person name="Zhao Z."/>
            <person name="Chiniquy J."/>
            <person name="Barry K."/>
            <person name="Brewer H.M."/>
            <person name="Purvine S.O."/>
            <person name="Wright A.T."/>
            <person name="Boxma B."/>
            <person name="Van Alen T."/>
            <person name="Hackstein J.H."/>
            <person name="Baker S.E."/>
            <person name="Grigoriev I.V."/>
            <person name="O'Malley M.A."/>
        </authorList>
    </citation>
    <scope>NUCLEOTIDE SEQUENCE [LARGE SCALE GENOMIC DNA]</scope>
    <source>
        <strain evidence="6 7">G1</strain>
    </source>
</reference>
<feature type="compositionally biased region" description="Acidic residues" evidence="4">
    <location>
        <begin position="158"/>
        <end position="167"/>
    </location>
</feature>
<feature type="compositionally biased region" description="Polar residues" evidence="4">
    <location>
        <begin position="244"/>
        <end position="256"/>
    </location>
</feature>
<dbReference type="SUPFAM" id="SSF53187">
    <property type="entry name" value="Zn-dependent exopeptidases"/>
    <property type="match status" value="1"/>
</dbReference>
<dbReference type="Proteomes" id="UP000193920">
    <property type="component" value="Unassembled WGS sequence"/>
</dbReference>
<dbReference type="STRING" id="1754190.A0A1Y2FPH8"/>
<feature type="region of interest" description="Disordered" evidence="4">
    <location>
        <begin position="130"/>
        <end position="185"/>
    </location>
</feature>
<accession>A0A1Y2FPH8</accession>
<dbReference type="GO" id="GO:0004181">
    <property type="term" value="F:metallocarboxypeptidase activity"/>
    <property type="evidence" value="ECO:0007669"/>
    <property type="project" value="InterPro"/>
</dbReference>
<dbReference type="PANTHER" id="PTHR12756:SF11">
    <property type="entry name" value="CYTOSOLIC CARBOXYPEPTIDASE 1"/>
    <property type="match status" value="1"/>
</dbReference>
<evidence type="ECO:0000259" key="5">
    <source>
        <dbReference type="PROSITE" id="PS52035"/>
    </source>
</evidence>
<evidence type="ECO:0000256" key="2">
    <source>
        <dbReference type="ARBA" id="ARBA00005988"/>
    </source>
</evidence>
<evidence type="ECO:0000313" key="6">
    <source>
        <dbReference type="EMBL" id="ORY85891.1"/>
    </source>
</evidence>
<feature type="compositionally biased region" description="Basic residues" evidence="4">
    <location>
        <begin position="57"/>
        <end position="69"/>
    </location>
</feature>
<feature type="domain" description="Peptidase M14" evidence="5">
    <location>
        <begin position="305"/>
        <end position="582"/>
    </location>
</feature>
<feature type="compositionally biased region" description="Low complexity" evidence="4">
    <location>
        <begin position="146"/>
        <end position="157"/>
    </location>
</feature>
<feature type="compositionally biased region" description="Low complexity" evidence="4">
    <location>
        <begin position="168"/>
        <end position="177"/>
    </location>
</feature>
<evidence type="ECO:0000256" key="1">
    <source>
        <dbReference type="ARBA" id="ARBA00001947"/>
    </source>
</evidence>
<feature type="active site" description="Proton donor/acceptor" evidence="3">
    <location>
        <position position="546"/>
    </location>
</feature>
<dbReference type="AlphaFoldDB" id="A0A1Y2FPH8"/>
<evidence type="ECO:0000256" key="4">
    <source>
        <dbReference type="SAM" id="MobiDB-lite"/>
    </source>
</evidence>
<dbReference type="GO" id="GO:0006508">
    <property type="term" value="P:proteolysis"/>
    <property type="evidence" value="ECO:0007669"/>
    <property type="project" value="InterPro"/>
</dbReference>
<dbReference type="InterPro" id="IPR050821">
    <property type="entry name" value="Cytosolic_carboxypeptidase"/>
</dbReference>
<dbReference type="InterPro" id="IPR000834">
    <property type="entry name" value="Peptidase_M14"/>
</dbReference>
<dbReference type="SMART" id="SM00631">
    <property type="entry name" value="Zn_pept"/>
    <property type="match status" value="1"/>
</dbReference>
<feature type="compositionally biased region" description="Low complexity" evidence="4">
    <location>
        <begin position="100"/>
        <end position="113"/>
    </location>
</feature>
<feature type="compositionally biased region" description="Acidic residues" evidence="4">
    <location>
        <begin position="257"/>
        <end position="268"/>
    </location>
</feature>
<dbReference type="EMBL" id="MCOG01000003">
    <property type="protein sequence ID" value="ORY85891.1"/>
    <property type="molecule type" value="Genomic_DNA"/>
</dbReference>
<protein>
    <submittedName>
        <fullName evidence="6">Zn-dependent exopeptidase</fullName>
    </submittedName>
</protein>
<feature type="compositionally biased region" description="Polar residues" evidence="4">
    <location>
        <begin position="86"/>
        <end position="99"/>
    </location>
</feature>
<gene>
    <name evidence="6" type="ORF">LY90DRAFT_663368</name>
</gene>
<dbReference type="OrthoDB" id="10253041at2759"/>
<feature type="compositionally biased region" description="Acidic residues" evidence="4">
    <location>
        <begin position="197"/>
        <end position="230"/>
    </location>
</feature>
<dbReference type="PANTHER" id="PTHR12756">
    <property type="entry name" value="CYTOSOLIC CARBOXYPEPTIDASE"/>
    <property type="match status" value="1"/>
</dbReference>
<evidence type="ECO:0000256" key="3">
    <source>
        <dbReference type="PROSITE-ProRule" id="PRU01379"/>
    </source>
</evidence>